<feature type="domain" description="Bromo" evidence="8">
    <location>
        <begin position="42"/>
        <end position="112"/>
    </location>
</feature>
<dbReference type="Pfam" id="PF00439">
    <property type="entry name" value="Bromodomain"/>
    <property type="match status" value="1"/>
</dbReference>
<dbReference type="GO" id="GO:0005634">
    <property type="term" value="C:nucleus"/>
    <property type="evidence" value="ECO:0007669"/>
    <property type="project" value="UniProtKB-SubCell"/>
</dbReference>
<proteinExistence type="predicted"/>
<dbReference type="InterPro" id="IPR021900">
    <property type="entry name" value="DUF3512"/>
</dbReference>
<evidence type="ECO:0000256" key="7">
    <source>
        <dbReference type="SAM" id="MobiDB-lite"/>
    </source>
</evidence>
<keyword evidence="3 6" id="KW-0103">Bromodomain</keyword>
<dbReference type="PANTHER" id="PTHR22881:SF27">
    <property type="entry name" value="BROMODOMAIN CONTAINING 7_9"/>
    <property type="match status" value="1"/>
</dbReference>
<protein>
    <recommendedName>
        <fullName evidence="8">Bromo domain-containing protein</fullName>
    </recommendedName>
</protein>
<evidence type="ECO:0000256" key="1">
    <source>
        <dbReference type="ARBA" id="ARBA00004123"/>
    </source>
</evidence>
<keyword evidence="4" id="KW-0804">Transcription</keyword>
<gene>
    <name evidence="9" type="ORF">OSB1V03_LOCUS3258</name>
</gene>
<comment type="subcellular location">
    <subcellularLocation>
        <location evidence="1">Nucleus</location>
    </subcellularLocation>
</comment>
<dbReference type="PRINTS" id="PR00503">
    <property type="entry name" value="BROMODOMAIN"/>
</dbReference>
<dbReference type="AlphaFoldDB" id="A0A7R9PW09"/>
<dbReference type="GO" id="GO:0006357">
    <property type="term" value="P:regulation of transcription by RNA polymerase II"/>
    <property type="evidence" value="ECO:0007669"/>
    <property type="project" value="TreeGrafter"/>
</dbReference>
<dbReference type="EMBL" id="CAJPIZ010001287">
    <property type="protein sequence ID" value="CAG2103225.1"/>
    <property type="molecule type" value="Genomic_DNA"/>
</dbReference>
<dbReference type="InterPro" id="IPR036427">
    <property type="entry name" value="Bromodomain-like_sf"/>
</dbReference>
<dbReference type="PROSITE" id="PS50014">
    <property type="entry name" value="BROMODOMAIN_2"/>
    <property type="match status" value="1"/>
</dbReference>
<evidence type="ECO:0000313" key="10">
    <source>
        <dbReference type="Proteomes" id="UP000759131"/>
    </source>
</evidence>
<evidence type="ECO:0000256" key="3">
    <source>
        <dbReference type="ARBA" id="ARBA00023117"/>
    </source>
</evidence>
<evidence type="ECO:0000256" key="6">
    <source>
        <dbReference type="PROSITE-ProRule" id="PRU00035"/>
    </source>
</evidence>
<dbReference type="Pfam" id="PF12024">
    <property type="entry name" value="DUF3512"/>
    <property type="match status" value="1"/>
</dbReference>
<organism evidence="9">
    <name type="scientific">Medioppia subpectinata</name>
    <dbReference type="NCBI Taxonomy" id="1979941"/>
    <lineage>
        <taxon>Eukaryota</taxon>
        <taxon>Metazoa</taxon>
        <taxon>Ecdysozoa</taxon>
        <taxon>Arthropoda</taxon>
        <taxon>Chelicerata</taxon>
        <taxon>Arachnida</taxon>
        <taxon>Acari</taxon>
        <taxon>Acariformes</taxon>
        <taxon>Sarcoptiformes</taxon>
        <taxon>Oribatida</taxon>
        <taxon>Brachypylina</taxon>
        <taxon>Oppioidea</taxon>
        <taxon>Oppiidae</taxon>
        <taxon>Medioppia</taxon>
    </lineage>
</organism>
<dbReference type="Gene3D" id="1.20.920.10">
    <property type="entry name" value="Bromodomain-like"/>
    <property type="match status" value="1"/>
</dbReference>
<feature type="compositionally biased region" description="Low complexity" evidence="7">
    <location>
        <begin position="16"/>
        <end position="25"/>
    </location>
</feature>
<feature type="region of interest" description="Disordered" evidence="7">
    <location>
        <begin position="1"/>
        <end position="25"/>
    </location>
</feature>
<evidence type="ECO:0000259" key="8">
    <source>
        <dbReference type="PROSITE" id="PS50014"/>
    </source>
</evidence>
<keyword evidence="5" id="KW-0539">Nucleus</keyword>
<dbReference type="PANTHER" id="PTHR22881">
    <property type="entry name" value="BROMODOMAIN CONTAINING PROTEIN"/>
    <property type="match status" value="1"/>
</dbReference>
<dbReference type="OrthoDB" id="21648at2759"/>
<name>A0A7R9PW09_9ACAR</name>
<evidence type="ECO:0000256" key="2">
    <source>
        <dbReference type="ARBA" id="ARBA00023015"/>
    </source>
</evidence>
<dbReference type="InterPro" id="IPR001487">
    <property type="entry name" value="Bromodomain"/>
</dbReference>
<evidence type="ECO:0000313" key="9">
    <source>
        <dbReference type="EMBL" id="CAD7622795.1"/>
    </source>
</evidence>
<sequence length="477" mass="53137">PSLSASLVPPNKPLQKSSSSSSKSSTKSQFQHFLSHLLKQLQRKDIQQFFAWPVSDMIAPGYSSIISQPMDLSTMKKKIDQNEYETLQEFKSDVKLISDNCQKYNRPETVYFKAATKLWHYTRNKLLNKDSLTDVMRSYPGLSSYELGFHFEDHNTSMSLSETDAFHHKGSDLVGLAPMAVGETLPLLDERQELQEAEAMDEDGLTPEQILEEAKKAAQMAADRLTLERPNGANFSFLRQRADGSTTLSIVGNHSYEHNVNLEAMVGKLVEGTAAMPPYKEPEANRINPIESINESPFCSYLPFLDTSKANINEEDSALLLSTYGDDELGLQYAESITQFAHETDYVLNLVDSLLDILTQGQHQKIAHKLREKVTIAENEATFKKPITESIDIETNGNGVQTQLNETGSLIGQLGSLQYQRLSSSTLPIKPSAEEEKLANQVSSKLADIIGTNALPKEISDVNSLRKAMGIRIKTEK</sequence>
<dbReference type="InterPro" id="IPR051831">
    <property type="entry name" value="Bromodomain_contain_prot"/>
</dbReference>
<keyword evidence="2" id="KW-0805">Transcription regulation</keyword>
<dbReference type="SMART" id="SM00297">
    <property type="entry name" value="BROMO"/>
    <property type="match status" value="1"/>
</dbReference>
<dbReference type="SUPFAM" id="SSF47370">
    <property type="entry name" value="Bromodomain"/>
    <property type="match status" value="1"/>
</dbReference>
<accession>A0A7R9PW09</accession>
<evidence type="ECO:0000256" key="5">
    <source>
        <dbReference type="ARBA" id="ARBA00023242"/>
    </source>
</evidence>
<reference evidence="9" key="1">
    <citation type="submission" date="2020-11" db="EMBL/GenBank/DDBJ databases">
        <authorList>
            <person name="Tran Van P."/>
        </authorList>
    </citation>
    <scope>NUCLEOTIDE SEQUENCE</scope>
</reference>
<dbReference type="EMBL" id="OC855862">
    <property type="protein sequence ID" value="CAD7622795.1"/>
    <property type="molecule type" value="Genomic_DNA"/>
</dbReference>
<evidence type="ECO:0000256" key="4">
    <source>
        <dbReference type="ARBA" id="ARBA00023163"/>
    </source>
</evidence>
<keyword evidence="10" id="KW-1185">Reference proteome</keyword>
<dbReference type="Proteomes" id="UP000759131">
    <property type="component" value="Unassembled WGS sequence"/>
</dbReference>
<feature type="non-terminal residue" evidence="9">
    <location>
        <position position="1"/>
    </location>
</feature>